<accession>C6W277</accession>
<evidence type="ECO:0000313" key="3">
    <source>
        <dbReference type="Proteomes" id="UP000002011"/>
    </source>
</evidence>
<feature type="domain" description="Inner membrane protein YgaP-like transmembrane" evidence="1">
    <location>
        <begin position="23"/>
        <end position="82"/>
    </location>
</feature>
<evidence type="ECO:0000259" key="1">
    <source>
        <dbReference type="Pfam" id="PF11127"/>
    </source>
</evidence>
<dbReference type="Proteomes" id="UP000002011">
    <property type="component" value="Chromosome"/>
</dbReference>
<evidence type="ECO:0000313" key="2">
    <source>
        <dbReference type="EMBL" id="ACT92050.1"/>
    </source>
</evidence>
<protein>
    <recommendedName>
        <fullName evidence="1">Inner membrane protein YgaP-like transmembrane domain-containing protein</fullName>
    </recommendedName>
</protein>
<dbReference type="OrthoDB" id="9797595at2"/>
<dbReference type="KEGG" id="dfe:Dfer_0790"/>
<keyword evidence="3" id="KW-1185">Reference proteome</keyword>
<proteinExistence type="predicted"/>
<dbReference type="HOGENOM" id="CLU_2492887_0_0_10"/>
<dbReference type="InterPro" id="IPR021309">
    <property type="entry name" value="YgaP-like_TM"/>
</dbReference>
<dbReference type="Pfam" id="PF11127">
    <property type="entry name" value="YgaP-like_TM"/>
    <property type="match status" value="1"/>
</dbReference>
<gene>
    <name evidence="2" type="ordered locus">Dfer_0790</name>
</gene>
<sequence length="86" mass="8874">MQNATDKIKEGAEQAVEVVANNQNVGTTERIISGIAAVALGAYAVQKKNTLLGKGLTAVSGFLLTRATTGFCPLNKAIGRNSLLAT</sequence>
<dbReference type="AlphaFoldDB" id="C6W277"/>
<dbReference type="EMBL" id="CP001619">
    <property type="protein sequence ID" value="ACT92050.1"/>
    <property type="molecule type" value="Genomic_DNA"/>
</dbReference>
<dbReference type="STRING" id="471854.Dfer_0790"/>
<dbReference type="RefSeq" id="WP_015810307.1">
    <property type="nucleotide sequence ID" value="NC_013037.1"/>
</dbReference>
<organism evidence="2 3">
    <name type="scientific">Dyadobacter fermentans (strain ATCC 700827 / DSM 18053 / CIP 107007 / KCTC 52180 / NS114)</name>
    <dbReference type="NCBI Taxonomy" id="471854"/>
    <lineage>
        <taxon>Bacteria</taxon>
        <taxon>Pseudomonadati</taxon>
        <taxon>Bacteroidota</taxon>
        <taxon>Cytophagia</taxon>
        <taxon>Cytophagales</taxon>
        <taxon>Spirosomataceae</taxon>
        <taxon>Dyadobacter</taxon>
    </lineage>
</organism>
<reference evidence="2 3" key="1">
    <citation type="journal article" date="2009" name="Stand. Genomic Sci.">
        <title>Complete genome sequence of Dyadobacter fermentans type strain (NS114).</title>
        <authorList>
            <person name="Lang E."/>
            <person name="Lapidus A."/>
            <person name="Chertkov O."/>
            <person name="Brettin T."/>
            <person name="Detter J.C."/>
            <person name="Han C."/>
            <person name="Copeland A."/>
            <person name="Glavina Del Rio T."/>
            <person name="Nolan M."/>
            <person name="Chen F."/>
            <person name="Lucas S."/>
            <person name="Tice H."/>
            <person name="Cheng J.F."/>
            <person name="Land M."/>
            <person name="Hauser L."/>
            <person name="Chang Y.J."/>
            <person name="Jeffries C.D."/>
            <person name="Kopitz M."/>
            <person name="Bruce D."/>
            <person name="Goodwin L."/>
            <person name="Pitluck S."/>
            <person name="Ovchinnikova G."/>
            <person name="Pati A."/>
            <person name="Ivanova N."/>
            <person name="Mavrommatis K."/>
            <person name="Chen A."/>
            <person name="Palaniappan K."/>
            <person name="Chain P."/>
            <person name="Bristow J."/>
            <person name="Eisen J.A."/>
            <person name="Markowitz V."/>
            <person name="Hugenholtz P."/>
            <person name="Goker M."/>
            <person name="Rohde M."/>
            <person name="Kyrpides N.C."/>
            <person name="Klenk H.P."/>
        </authorList>
    </citation>
    <scope>NUCLEOTIDE SEQUENCE [LARGE SCALE GENOMIC DNA]</scope>
    <source>
        <strain evidence="3">ATCC 700827 / DSM 18053 / CIP 107007 / KCTC 52180 / NS114</strain>
    </source>
</reference>
<name>C6W277_DYAFD</name>